<dbReference type="Pfam" id="PF02770">
    <property type="entry name" value="Acyl-CoA_dh_M"/>
    <property type="match status" value="1"/>
</dbReference>
<proteinExistence type="inferred from homology"/>
<dbReference type="InterPro" id="IPR046373">
    <property type="entry name" value="Acyl-CoA_Oxase/DH_mid-dom_sf"/>
</dbReference>
<dbReference type="Gene3D" id="2.40.110.10">
    <property type="entry name" value="Butyryl-CoA Dehydrogenase, subunit A, domain 2"/>
    <property type="match status" value="1"/>
</dbReference>
<evidence type="ECO:0000259" key="7">
    <source>
        <dbReference type="Pfam" id="PF02770"/>
    </source>
</evidence>
<accession>A0ABW2FYE7</accession>
<dbReference type="RefSeq" id="WP_345704774.1">
    <property type="nucleotide sequence ID" value="NZ_BAABKV010000001.1"/>
</dbReference>
<keyword evidence="9" id="KW-1185">Reference proteome</keyword>
<dbReference type="Proteomes" id="UP001596435">
    <property type="component" value="Unassembled WGS sequence"/>
</dbReference>
<dbReference type="InterPro" id="IPR037069">
    <property type="entry name" value="AcylCoA_DH/ox_N_sf"/>
</dbReference>
<evidence type="ECO:0000256" key="4">
    <source>
        <dbReference type="ARBA" id="ARBA00022827"/>
    </source>
</evidence>
<dbReference type="CDD" id="cd00567">
    <property type="entry name" value="ACAD"/>
    <property type="match status" value="1"/>
</dbReference>
<evidence type="ECO:0000256" key="2">
    <source>
        <dbReference type="ARBA" id="ARBA00009347"/>
    </source>
</evidence>
<dbReference type="PANTHER" id="PTHR43884">
    <property type="entry name" value="ACYL-COA DEHYDROGENASE"/>
    <property type="match status" value="1"/>
</dbReference>
<feature type="domain" description="Acyl-CoA dehydrogenase/oxidase C-terminal" evidence="6">
    <location>
        <begin position="249"/>
        <end position="373"/>
    </location>
</feature>
<keyword evidence="3 5" id="KW-0285">Flavoprotein</keyword>
<organism evidence="8 9">
    <name type="scientific">Kitasatospora paranensis</name>
    <dbReference type="NCBI Taxonomy" id="258053"/>
    <lineage>
        <taxon>Bacteria</taxon>
        <taxon>Bacillati</taxon>
        <taxon>Actinomycetota</taxon>
        <taxon>Actinomycetes</taxon>
        <taxon>Kitasatosporales</taxon>
        <taxon>Streptomycetaceae</taxon>
        <taxon>Kitasatospora</taxon>
    </lineage>
</organism>
<reference evidence="9" key="1">
    <citation type="journal article" date="2019" name="Int. J. Syst. Evol. Microbiol.">
        <title>The Global Catalogue of Microorganisms (GCM) 10K type strain sequencing project: providing services to taxonomists for standard genome sequencing and annotation.</title>
        <authorList>
            <consortium name="The Broad Institute Genomics Platform"/>
            <consortium name="The Broad Institute Genome Sequencing Center for Infectious Disease"/>
            <person name="Wu L."/>
            <person name="Ma J."/>
        </authorList>
    </citation>
    <scope>NUCLEOTIDE SEQUENCE [LARGE SCALE GENOMIC DNA]</scope>
    <source>
        <strain evidence="9">CGMCC 1.12859</strain>
    </source>
</reference>
<dbReference type="EC" id="1.-.-.-" evidence="8"/>
<evidence type="ECO:0000313" key="9">
    <source>
        <dbReference type="Proteomes" id="UP001596435"/>
    </source>
</evidence>
<evidence type="ECO:0000313" key="8">
    <source>
        <dbReference type="EMBL" id="MFC7182256.1"/>
    </source>
</evidence>
<feature type="domain" description="Acyl-CoA oxidase/dehydrogenase middle" evidence="7">
    <location>
        <begin position="131"/>
        <end position="223"/>
    </location>
</feature>
<evidence type="ECO:0000256" key="1">
    <source>
        <dbReference type="ARBA" id="ARBA00001974"/>
    </source>
</evidence>
<dbReference type="Pfam" id="PF00441">
    <property type="entry name" value="Acyl-CoA_dh_1"/>
    <property type="match status" value="1"/>
</dbReference>
<dbReference type="Gene3D" id="1.10.540.10">
    <property type="entry name" value="Acyl-CoA dehydrogenase/oxidase, N-terminal domain"/>
    <property type="match status" value="1"/>
</dbReference>
<evidence type="ECO:0000256" key="3">
    <source>
        <dbReference type="ARBA" id="ARBA00022630"/>
    </source>
</evidence>
<protein>
    <submittedName>
        <fullName evidence="8">Acyl-CoA dehydrogenase family protein</fullName>
        <ecNumber evidence="8">1.-.-.-</ecNumber>
    </submittedName>
</protein>
<dbReference type="InterPro" id="IPR006091">
    <property type="entry name" value="Acyl-CoA_Oxase/DH_mid-dom"/>
</dbReference>
<comment type="similarity">
    <text evidence="2 5">Belongs to the acyl-CoA dehydrogenase family.</text>
</comment>
<evidence type="ECO:0000259" key="6">
    <source>
        <dbReference type="Pfam" id="PF00441"/>
    </source>
</evidence>
<dbReference type="InterPro" id="IPR009100">
    <property type="entry name" value="AcylCoA_DH/oxidase_NM_dom_sf"/>
</dbReference>
<dbReference type="SUPFAM" id="SSF56645">
    <property type="entry name" value="Acyl-CoA dehydrogenase NM domain-like"/>
    <property type="match status" value="1"/>
</dbReference>
<name>A0ABW2FYE7_9ACTN</name>
<dbReference type="Gene3D" id="1.20.140.10">
    <property type="entry name" value="Butyryl-CoA Dehydrogenase, subunit A, domain 3"/>
    <property type="match status" value="1"/>
</dbReference>
<dbReference type="PANTHER" id="PTHR43884:SF12">
    <property type="entry name" value="ISOVALERYL-COA DEHYDROGENASE, MITOCHONDRIAL-RELATED"/>
    <property type="match status" value="1"/>
</dbReference>
<comment type="cofactor">
    <cofactor evidence="1 5">
        <name>FAD</name>
        <dbReference type="ChEBI" id="CHEBI:57692"/>
    </cofactor>
</comment>
<keyword evidence="4 5" id="KW-0274">FAD</keyword>
<dbReference type="GO" id="GO:0016491">
    <property type="term" value="F:oxidoreductase activity"/>
    <property type="evidence" value="ECO:0007669"/>
    <property type="project" value="UniProtKB-KW"/>
</dbReference>
<gene>
    <name evidence="8" type="ORF">ACFQMG_22165</name>
</gene>
<dbReference type="EMBL" id="JBHTAJ010000043">
    <property type="protein sequence ID" value="MFC7182256.1"/>
    <property type="molecule type" value="Genomic_DNA"/>
</dbReference>
<dbReference type="SUPFAM" id="SSF47203">
    <property type="entry name" value="Acyl-CoA dehydrogenase C-terminal domain-like"/>
    <property type="match status" value="1"/>
</dbReference>
<dbReference type="InterPro" id="IPR036250">
    <property type="entry name" value="AcylCo_DH-like_C"/>
</dbReference>
<comment type="caution">
    <text evidence="8">The sequence shown here is derived from an EMBL/GenBank/DDBJ whole genome shotgun (WGS) entry which is preliminary data.</text>
</comment>
<keyword evidence="5 8" id="KW-0560">Oxidoreductase</keyword>
<evidence type="ECO:0000256" key="5">
    <source>
        <dbReference type="RuleBase" id="RU362125"/>
    </source>
</evidence>
<dbReference type="InterPro" id="IPR009075">
    <property type="entry name" value="AcylCo_DH/oxidase_C"/>
</dbReference>
<sequence>MTVVELDERLRALRGTAAEMADELRAHASALDAEPYEMKPHLGVAAFDLIRRCTTPPRFGDPLRLGRFSYAAGSSLDTLVWMIELARGDAGMVLAAPGPSLAGILVDQLGDERQQEFFHRTVADGTTWAFFAVTEPGRGSDASAMETALAREAPGLYRLNGTKKYIGNGARGAVGVVFARTGSGPLSIRAALVEAAAPGFRARDLETAGLRGAALGEIALADVPVPEERLLAAHLPPTRRGLWGAVRVFNTVRPQVAALAVGTGLACLDLVRAERPKAPGFEAVAARLEACRGLTLEAGAALDRDRDDGLRSSAAKIAAVAAAREAGRWAVRSLGPAAPVDHPLLEKWLRDVSAFEFMEGTSDIQRLNVARSVTRGRVRTGGQP</sequence>